<dbReference type="eggNOG" id="ENOG502QPIC">
    <property type="taxonomic scope" value="Eukaryota"/>
</dbReference>
<feature type="transmembrane region" description="Helical" evidence="8">
    <location>
        <begin position="211"/>
        <end position="231"/>
    </location>
</feature>
<evidence type="ECO:0000256" key="7">
    <source>
        <dbReference type="ARBA" id="ARBA00023136"/>
    </source>
</evidence>
<dbReference type="InterPro" id="IPR036259">
    <property type="entry name" value="MFS_trans_sf"/>
</dbReference>
<evidence type="ECO:0000256" key="8">
    <source>
        <dbReference type="RuleBase" id="RU366033"/>
    </source>
</evidence>
<feature type="transmembrane region" description="Helical" evidence="8">
    <location>
        <begin position="171"/>
        <end position="191"/>
    </location>
</feature>
<feature type="transmembrane region" description="Helical" evidence="8">
    <location>
        <begin position="465"/>
        <end position="484"/>
    </location>
</feature>
<dbReference type="Pfam" id="PF07690">
    <property type="entry name" value="MFS_1"/>
    <property type="match status" value="1"/>
</dbReference>
<feature type="region of interest" description="Disordered" evidence="9">
    <location>
        <begin position="265"/>
        <end position="287"/>
    </location>
</feature>
<keyword evidence="4 8" id="KW-0812">Transmembrane</keyword>
<sequence>MSSAAHVPVVPTTYGFFEGMVKPDINPANHKSKTLVLFNPINKYGRTFHLAWLSFFVAFLSWFAFPPLLHGTINTNLKMTTAQVGNSNIVGLAATLIVRFIVGPLCDKYGPRYVMAGVLIAGAIPTACTPAITSVSGLYIVRFFVGILGGTFVPCMVWTTQFFDKPIVGRANALAGGWGNAGGGVTFFIMPAVVSSLMSNQHYKLGKAWRLAFPACPLAILIFVAVLVLVFGHDTPTGPWATRHIHGAGTAVDTYTLDRAFSNRDQKTHPMTGSSERSGSSSPRALKDEKHVVADPESDMAVGTITDELPENPKLMTTLKAIFHPQVLFLALTYLCSFGSELAIEGVLSGLYIQSAKLHDKKVWGQELAGQWAAMFGLLNVITRPLGGYISDKLYIHFNRSVAAKKWFLLALGLLQGIFFVWIGFKSDMKVHSLIGAMAGLAIFMEAANGANFSIVPHVMPKQNGVVSGMVGGSGNMGGIFFNLAFRFQGTNYHKAMWLIGFVIIAIQVVASFVPMPKH</sequence>
<evidence type="ECO:0000256" key="2">
    <source>
        <dbReference type="ARBA" id="ARBA00008432"/>
    </source>
</evidence>
<keyword evidence="11" id="KW-1185">Reference proteome</keyword>
<evidence type="ECO:0000313" key="10">
    <source>
        <dbReference type="EMBL" id="CCG84626.1"/>
    </source>
</evidence>
<dbReference type="Proteomes" id="UP000013776">
    <property type="component" value="Unassembled WGS sequence"/>
</dbReference>
<feature type="compositionally biased region" description="Low complexity" evidence="9">
    <location>
        <begin position="273"/>
        <end position="282"/>
    </location>
</feature>
<keyword evidence="6 8" id="KW-0534">Nitrate assimilation</keyword>
<dbReference type="GO" id="GO:0005886">
    <property type="term" value="C:plasma membrane"/>
    <property type="evidence" value="ECO:0007669"/>
    <property type="project" value="UniProtKB-SubCell"/>
</dbReference>
<feature type="transmembrane region" description="Helical" evidence="8">
    <location>
        <begin position="407"/>
        <end position="425"/>
    </location>
</feature>
<gene>
    <name evidence="10" type="ORF">TAPDE_005128</name>
</gene>
<evidence type="ECO:0000256" key="1">
    <source>
        <dbReference type="ARBA" id="ARBA00004141"/>
    </source>
</evidence>
<dbReference type="VEuPathDB" id="FungiDB:TAPDE_005128"/>
<feature type="transmembrane region" description="Helical" evidence="8">
    <location>
        <begin position="496"/>
        <end position="514"/>
    </location>
</feature>
<proteinExistence type="inferred from homology"/>
<dbReference type="PANTHER" id="PTHR23515">
    <property type="entry name" value="HIGH-AFFINITY NITRATE TRANSPORTER 2.3"/>
    <property type="match status" value="1"/>
</dbReference>
<dbReference type="InterPro" id="IPR004737">
    <property type="entry name" value="NO3_transporter_NarK/NarU-like"/>
</dbReference>
<dbReference type="GO" id="GO:0015113">
    <property type="term" value="F:nitrite transmembrane transporter activity"/>
    <property type="evidence" value="ECO:0007669"/>
    <property type="project" value="InterPro"/>
</dbReference>
<comment type="similarity">
    <text evidence="2 8">Belongs to the major facilitator superfamily. Nitrate/nitrite porter (TC 2.A.1.8) family.</text>
</comment>
<evidence type="ECO:0000256" key="3">
    <source>
        <dbReference type="ARBA" id="ARBA00022448"/>
    </source>
</evidence>
<dbReference type="GO" id="GO:0015112">
    <property type="term" value="F:nitrate transmembrane transporter activity"/>
    <property type="evidence" value="ECO:0007669"/>
    <property type="project" value="UniProtKB-UniRule"/>
</dbReference>
<keyword evidence="3 8" id="KW-0813">Transport</keyword>
<evidence type="ECO:0000256" key="4">
    <source>
        <dbReference type="ARBA" id="ARBA00022692"/>
    </source>
</evidence>
<accession>R4XFH3</accession>
<evidence type="ECO:0000256" key="9">
    <source>
        <dbReference type="SAM" id="MobiDB-lite"/>
    </source>
</evidence>
<dbReference type="AlphaFoldDB" id="R4XFH3"/>
<feature type="transmembrane region" description="Helical" evidence="8">
    <location>
        <begin position="431"/>
        <end position="453"/>
    </location>
</feature>
<dbReference type="STRING" id="1097556.R4XFH3"/>
<dbReference type="NCBIfam" id="TIGR00886">
    <property type="entry name" value="2A0108"/>
    <property type="match status" value="1"/>
</dbReference>
<evidence type="ECO:0000256" key="6">
    <source>
        <dbReference type="ARBA" id="ARBA00023063"/>
    </source>
</evidence>
<dbReference type="SUPFAM" id="SSF103473">
    <property type="entry name" value="MFS general substrate transporter"/>
    <property type="match status" value="1"/>
</dbReference>
<dbReference type="GO" id="GO:0042128">
    <property type="term" value="P:nitrate assimilation"/>
    <property type="evidence" value="ECO:0007669"/>
    <property type="project" value="UniProtKB-UniRule"/>
</dbReference>
<dbReference type="InterPro" id="IPR011701">
    <property type="entry name" value="MFS"/>
</dbReference>
<dbReference type="OrthoDB" id="434240at2759"/>
<comment type="caution">
    <text evidence="10">The sequence shown here is derived from an EMBL/GenBank/DDBJ whole genome shotgun (WGS) entry which is preliminary data.</text>
</comment>
<feature type="transmembrane region" description="Helical" evidence="8">
    <location>
        <begin position="89"/>
        <end position="106"/>
    </location>
</feature>
<dbReference type="EMBL" id="CAHR02000274">
    <property type="protein sequence ID" value="CCG84626.1"/>
    <property type="molecule type" value="Genomic_DNA"/>
</dbReference>
<name>R4XFH3_TAPDE</name>
<keyword evidence="7 8" id="KW-0472">Membrane</keyword>
<comment type="subcellular location">
    <subcellularLocation>
        <location evidence="8">Cell membrane</location>
        <topology evidence="8">Multi-pass membrane protein</topology>
    </subcellularLocation>
    <subcellularLocation>
        <location evidence="1">Membrane</location>
        <topology evidence="1">Multi-pass membrane protein</topology>
    </subcellularLocation>
</comment>
<feature type="transmembrane region" description="Helical" evidence="8">
    <location>
        <begin position="327"/>
        <end position="348"/>
    </location>
</feature>
<evidence type="ECO:0000256" key="5">
    <source>
        <dbReference type="ARBA" id="ARBA00022989"/>
    </source>
</evidence>
<feature type="transmembrane region" description="Helical" evidence="8">
    <location>
        <begin position="50"/>
        <end position="69"/>
    </location>
</feature>
<protein>
    <recommendedName>
        <fullName evidence="8">Nitrate/nitrite transporter</fullName>
    </recommendedName>
</protein>
<dbReference type="InterPro" id="IPR044772">
    <property type="entry name" value="NO3_transporter"/>
</dbReference>
<keyword evidence="5 8" id="KW-1133">Transmembrane helix</keyword>
<feature type="transmembrane region" description="Helical" evidence="8">
    <location>
        <begin position="113"/>
        <end position="133"/>
    </location>
</feature>
<keyword evidence="8" id="KW-1003">Cell membrane</keyword>
<dbReference type="Gene3D" id="1.20.1250.20">
    <property type="entry name" value="MFS general substrate transporter like domains"/>
    <property type="match status" value="2"/>
</dbReference>
<organism evidence="10 11">
    <name type="scientific">Taphrina deformans (strain PYCC 5710 / ATCC 11124 / CBS 356.35 / IMI 108563 / JCM 9778 / NBRC 8474)</name>
    <name type="common">Peach leaf curl fungus</name>
    <name type="synonym">Lalaria deformans</name>
    <dbReference type="NCBI Taxonomy" id="1097556"/>
    <lineage>
        <taxon>Eukaryota</taxon>
        <taxon>Fungi</taxon>
        <taxon>Dikarya</taxon>
        <taxon>Ascomycota</taxon>
        <taxon>Taphrinomycotina</taxon>
        <taxon>Taphrinomycetes</taxon>
        <taxon>Taphrinales</taxon>
        <taxon>Taphrinaceae</taxon>
        <taxon>Taphrina</taxon>
    </lineage>
</organism>
<evidence type="ECO:0000313" key="11">
    <source>
        <dbReference type="Proteomes" id="UP000013776"/>
    </source>
</evidence>
<feature type="transmembrane region" description="Helical" evidence="8">
    <location>
        <begin position="139"/>
        <end position="159"/>
    </location>
</feature>
<reference evidence="10 11" key="1">
    <citation type="journal article" date="2013" name="MBio">
        <title>Genome sequencing of the plant pathogen Taphrina deformans, the causal agent of peach leaf curl.</title>
        <authorList>
            <person name="Cisse O.H."/>
            <person name="Almeida J.M.G.C.F."/>
            <person name="Fonseca A."/>
            <person name="Kumar A.A."/>
            <person name="Salojaervi J."/>
            <person name="Overmyer K."/>
            <person name="Hauser P.M."/>
            <person name="Pagni M."/>
        </authorList>
    </citation>
    <scope>NUCLEOTIDE SEQUENCE [LARGE SCALE GENOMIC DNA]</scope>
    <source>
        <strain evidence="11">PYCC 5710 / ATCC 11124 / CBS 356.35 / IMI 108563 / JCM 9778 / NBRC 8474</strain>
    </source>
</reference>